<dbReference type="InterPro" id="IPR001753">
    <property type="entry name" value="Enoyl-CoA_hydra/iso"/>
</dbReference>
<comment type="caution">
    <text evidence="3">The sequence shown here is derived from an EMBL/GenBank/DDBJ whole genome shotgun (WGS) entry which is preliminary data.</text>
</comment>
<reference evidence="4 6" key="2">
    <citation type="submission" date="2018-08" db="EMBL/GenBank/DDBJ databases">
        <title>Bacillus clarus sp. nov. strain PS00077A.</title>
        <authorList>
            <person name="Mendez Acevedo M."/>
            <person name="Carroll L."/>
            <person name="Mukherjee M."/>
            <person name="Wiedmann M."/>
            <person name="Kovac J."/>
        </authorList>
    </citation>
    <scope>NUCLEOTIDE SEQUENCE [LARGE SCALE GENOMIC DNA]</scope>
    <source>
        <strain evidence="4 6">PS00077A</strain>
    </source>
</reference>
<dbReference type="PANTHER" id="PTHR11941">
    <property type="entry name" value="ENOYL-COA HYDRATASE-RELATED"/>
    <property type="match status" value="1"/>
</dbReference>
<dbReference type="FunFam" id="3.90.226.10:FF:000009">
    <property type="entry name" value="Carnitinyl-CoA dehydratase"/>
    <property type="match status" value="1"/>
</dbReference>
<dbReference type="EMBL" id="JMQC01000008">
    <property type="protein sequence ID" value="KFN01766.1"/>
    <property type="molecule type" value="Genomic_DNA"/>
</dbReference>
<reference evidence="3 5" key="1">
    <citation type="submission" date="2014-04" db="EMBL/GenBank/DDBJ databases">
        <authorList>
            <person name="Bishop-Lilly K.A."/>
            <person name="Broomall S.M."/>
            <person name="Chain P.S."/>
            <person name="Chertkov O."/>
            <person name="Coyne S.R."/>
            <person name="Daligault H.E."/>
            <person name="Davenport K.W."/>
            <person name="Erkkila T."/>
            <person name="Frey K.G."/>
            <person name="Gibbons H.S."/>
            <person name="Gu W."/>
            <person name="Jaissle J."/>
            <person name="Johnson S.L."/>
            <person name="Koroleva G.I."/>
            <person name="Ladner J.T."/>
            <person name="Lo C.-C."/>
            <person name="Minogue T.D."/>
            <person name="Munk C."/>
            <person name="Palacios G.F."/>
            <person name="Redden C.L."/>
            <person name="Rosenzweig C.N."/>
            <person name="Scholz M.B."/>
            <person name="Teshima H."/>
            <person name="Xu Y."/>
        </authorList>
    </citation>
    <scope>NUCLEOTIDE SEQUENCE [LARGE SCALE GENOMIC DNA]</scope>
    <source>
        <strain evidence="3 5">BHP</strain>
    </source>
</reference>
<evidence type="ECO:0000256" key="2">
    <source>
        <dbReference type="ARBA" id="ARBA00023239"/>
    </source>
</evidence>
<keyword evidence="6" id="KW-1185">Reference proteome</keyword>
<protein>
    <submittedName>
        <fullName evidence="3 4">Enoyl-CoA hydratase</fullName>
    </submittedName>
</protein>
<dbReference type="RefSeq" id="WP_042982283.1">
    <property type="nucleotide sequence ID" value="NZ_JMQC01000008.1"/>
</dbReference>
<dbReference type="Gene3D" id="3.90.226.10">
    <property type="entry name" value="2-enoyl-CoA Hydratase, Chain A, domain 1"/>
    <property type="match status" value="1"/>
</dbReference>
<dbReference type="AlphaFoldDB" id="A0A090ZBT0"/>
<accession>A0A090ZBT0</accession>
<evidence type="ECO:0000313" key="3">
    <source>
        <dbReference type="EMBL" id="KFN01766.1"/>
    </source>
</evidence>
<evidence type="ECO:0000313" key="6">
    <source>
        <dbReference type="Proteomes" id="UP000264294"/>
    </source>
</evidence>
<evidence type="ECO:0000256" key="1">
    <source>
        <dbReference type="ARBA" id="ARBA00005254"/>
    </source>
</evidence>
<dbReference type="InterPro" id="IPR029045">
    <property type="entry name" value="ClpP/crotonase-like_dom_sf"/>
</dbReference>
<dbReference type="EMBL" id="QVOD01000016">
    <property type="protein sequence ID" value="RFT66279.1"/>
    <property type="molecule type" value="Genomic_DNA"/>
</dbReference>
<dbReference type="SUPFAM" id="SSF52096">
    <property type="entry name" value="ClpP/crotonase"/>
    <property type="match status" value="1"/>
</dbReference>
<dbReference type="PANTHER" id="PTHR11941:SF54">
    <property type="entry name" value="ENOYL-COA HYDRATASE, MITOCHONDRIAL"/>
    <property type="match status" value="1"/>
</dbReference>
<evidence type="ECO:0000313" key="5">
    <source>
        <dbReference type="Proteomes" id="UP000029389"/>
    </source>
</evidence>
<sequence length="261" mass="27946">MLIKDVVLYTEENGIARITLNRPEALNALNKDVLEKLSSILDRVKTDSSVKAVIITGAGKKAFSAGADIRFLNKGTPLEVRDLAQLAVTVTNKIESLGKVVVAAINGFALGGGLELAESCALRVSANHAKLGHPEVRIGAVAGFGGTTRLPRLIGKGRAAELLLTGNAISADEAYRIGLVNRIVEPDKLLSEAETLILEILSQAPIAVKMTWEAIHRGCNLTLEESALLGADYFGLIASTEDFREGTKSFLEKTQPSFRER</sequence>
<dbReference type="Gene3D" id="1.10.12.10">
    <property type="entry name" value="Lyase 2-enoyl-coa Hydratase, Chain A, domain 2"/>
    <property type="match status" value="1"/>
</dbReference>
<keyword evidence="3" id="KW-0413">Isomerase</keyword>
<comment type="similarity">
    <text evidence="1">Belongs to the enoyl-CoA hydratase/isomerase family.</text>
</comment>
<dbReference type="PATRIC" id="fig|1405.8.peg.3593"/>
<dbReference type="InterPro" id="IPR014748">
    <property type="entry name" value="Enoyl-CoA_hydra_C"/>
</dbReference>
<dbReference type="CDD" id="cd06558">
    <property type="entry name" value="crotonase-like"/>
    <property type="match status" value="1"/>
</dbReference>
<dbReference type="GO" id="GO:0016853">
    <property type="term" value="F:isomerase activity"/>
    <property type="evidence" value="ECO:0007669"/>
    <property type="project" value="UniProtKB-KW"/>
</dbReference>
<name>A0A090ZBT0_9BACI</name>
<keyword evidence="2" id="KW-0456">Lyase</keyword>
<gene>
    <name evidence="4" type="ORF">D0U04_14970</name>
    <name evidence="3" type="ORF">DJ93_3498</name>
</gene>
<dbReference type="Proteomes" id="UP000029389">
    <property type="component" value="Unassembled WGS sequence"/>
</dbReference>
<evidence type="ECO:0000313" key="4">
    <source>
        <dbReference type="EMBL" id="RFT66279.1"/>
    </source>
</evidence>
<dbReference type="Proteomes" id="UP000264294">
    <property type="component" value="Unassembled WGS sequence"/>
</dbReference>
<organism evidence="3 5">
    <name type="scientific">Bacillus clarus</name>
    <dbReference type="NCBI Taxonomy" id="2338372"/>
    <lineage>
        <taxon>Bacteria</taxon>
        <taxon>Bacillati</taxon>
        <taxon>Bacillota</taxon>
        <taxon>Bacilli</taxon>
        <taxon>Bacillales</taxon>
        <taxon>Bacillaceae</taxon>
        <taxon>Bacillus</taxon>
        <taxon>Bacillus cereus group</taxon>
    </lineage>
</organism>
<dbReference type="Pfam" id="PF00378">
    <property type="entry name" value="ECH_1"/>
    <property type="match status" value="1"/>
</dbReference>
<proteinExistence type="inferred from homology"/>
<dbReference type="GO" id="GO:0006635">
    <property type="term" value="P:fatty acid beta-oxidation"/>
    <property type="evidence" value="ECO:0007669"/>
    <property type="project" value="TreeGrafter"/>
</dbReference>
<dbReference type="GO" id="GO:0016829">
    <property type="term" value="F:lyase activity"/>
    <property type="evidence" value="ECO:0007669"/>
    <property type="project" value="UniProtKB-KW"/>
</dbReference>